<comment type="caution">
    <text evidence="2">The sequence shown here is derived from an EMBL/GenBank/DDBJ whole genome shotgun (WGS) entry which is preliminary data.</text>
</comment>
<dbReference type="EMBL" id="QJKJ01010205">
    <property type="protein sequence ID" value="RDX74362.1"/>
    <property type="molecule type" value="Genomic_DNA"/>
</dbReference>
<organism evidence="2 3">
    <name type="scientific">Mucuna pruriens</name>
    <name type="common">Velvet bean</name>
    <name type="synonym">Dolichos pruriens</name>
    <dbReference type="NCBI Taxonomy" id="157652"/>
    <lineage>
        <taxon>Eukaryota</taxon>
        <taxon>Viridiplantae</taxon>
        <taxon>Streptophyta</taxon>
        <taxon>Embryophyta</taxon>
        <taxon>Tracheophyta</taxon>
        <taxon>Spermatophyta</taxon>
        <taxon>Magnoliopsida</taxon>
        <taxon>eudicotyledons</taxon>
        <taxon>Gunneridae</taxon>
        <taxon>Pentapetalae</taxon>
        <taxon>rosids</taxon>
        <taxon>fabids</taxon>
        <taxon>Fabales</taxon>
        <taxon>Fabaceae</taxon>
        <taxon>Papilionoideae</taxon>
        <taxon>50 kb inversion clade</taxon>
        <taxon>NPAAA clade</taxon>
        <taxon>indigoferoid/millettioid clade</taxon>
        <taxon>Phaseoleae</taxon>
        <taxon>Mucuna</taxon>
    </lineage>
</organism>
<evidence type="ECO:0000313" key="2">
    <source>
        <dbReference type="EMBL" id="RDX74362.1"/>
    </source>
</evidence>
<feature type="non-terminal residue" evidence="2">
    <location>
        <position position="79"/>
    </location>
</feature>
<feature type="non-terminal residue" evidence="2">
    <location>
        <position position="1"/>
    </location>
</feature>
<feature type="region of interest" description="Disordered" evidence="1">
    <location>
        <begin position="55"/>
        <end position="79"/>
    </location>
</feature>
<name>A0A371F7U4_MUCPR</name>
<proteinExistence type="predicted"/>
<keyword evidence="3" id="KW-1185">Reference proteome</keyword>
<dbReference type="Proteomes" id="UP000257109">
    <property type="component" value="Unassembled WGS sequence"/>
</dbReference>
<protein>
    <submittedName>
        <fullName evidence="2">Uncharacterized protein</fullName>
    </submittedName>
</protein>
<evidence type="ECO:0000256" key="1">
    <source>
        <dbReference type="SAM" id="MobiDB-lite"/>
    </source>
</evidence>
<feature type="compositionally biased region" description="Basic residues" evidence="1">
    <location>
        <begin position="55"/>
        <end position="68"/>
    </location>
</feature>
<accession>A0A371F7U4</accession>
<gene>
    <name evidence="2" type="ORF">CR513_45916</name>
</gene>
<feature type="compositionally biased region" description="Basic and acidic residues" evidence="1">
    <location>
        <begin position="69"/>
        <end position="79"/>
    </location>
</feature>
<reference evidence="2" key="1">
    <citation type="submission" date="2018-05" db="EMBL/GenBank/DDBJ databases">
        <title>Draft genome of Mucuna pruriens seed.</title>
        <authorList>
            <person name="Nnadi N.E."/>
            <person name="Vos R."/>
            <person name="Hasami M.H."/>
            <person name="Devisetty U.K."/>
            <person name="Aguiy J.C."/>
        </authorList>
    </citation>
    <scope>NUCLEOTIDE SEQUENCE [LARGE SCALE GENOMIC DNA]</scope>
    <source>
        <strain evidence="2">JCA_2017</strain>
    </source>
</reference>
<sequence>HEFYKAHNNLKILDNLPKKQVLGKEEKCLKAIKAKISYASDDSFSETMLKKKGKSKYFSRKKDKNKKRSKEEKEVICFE</sequence>
<dbReference type="AlphaFoldDB" id="A0A371F7U4"/>
<evidence type="ECO:0000313" key="3">
    <source>
        <dbReference type="Proteomes" id="UP000257109"/>
    </source>
</evidence>